<dbReference type="EMBL" id="DRZI01000348">
    <property type="protein sequence ID" value="HHP82621.1"/>
    <property type="molecule type" value="Genomic_DNA"/>
</dbReference>
<dbReference type="SUPFAM" id="SSF103473">
    <property type="entry name" value="MFS general substrate transporter"/>
    <property type="match status" value="1"/>
</dbReference>
<dbReference type="PANTHER" id="PTHR23526:SF2">
    <property type="entry name" value="MAJOR FACILITATOR SUPERFAMILY (MFS) PROFILE DOMAIN-CONTAINING PROTEIN"/>
    <property type="match status" value="1"/>
</dbReference>
<dbReference type="AlphaFoldDB" id="A0A7C5XIP9"/>
<organism evidence="3">
    <name type="scientific">Ignisphaera aggregans</name>
    <dbReference type="NCBI Taxonomy" id="334771"/>
    <lineage>
        <taxon>Archaea</taxon>
        <taxon>Thermoproteota</taxon>
        <taxon>Thermoprotei</taxon>
        <taxon>Desulfurococcales</taxon>
        <taxon>Desulfurococcaceae</taxon>
        <taxon>Ignisphaera</taxon>
    </lineage>
</organism>
<dbReference type="PROSITE" id="PS50850">
    <property type="entry name" value="MFS"/>
    <property type="match status" value="1"/>
</dbReference>
<gene>
    <name evidence="3" type="ORF">ENM84_08190</name>
</gene>
<keyword evidence="1" id="KW-0472">Membrane</keyword>
<reference evidence="3" key="1">
    <citation type="journal article" date="2020" name="mSystems">
        <title>Genome- and Community-Level Interaction Insights into Carbon Utilization and Element Cycling Functions of Hydrothermarchaeota in Hydrothermal Sediment.</title>
        <authorList>
            <person name="Zhou Z."/>
            <person name="Liu Y."/>
            <person name="Xu W."/>
            <person name="Pan J."/>
            <person name="Luo Z.H."/>
            <person name="Li M."/>
        </authorList>
    </citation>
    <scope>NUCLEOTIDE SEQUENCE [LARGE SCALE GENOMIC DNA]</scope>
    <source>
        <strain evidence="3">SpSt-1121</strain>
    </source>
</reference>
<feature type="transmembrane region" description="Helical" evidence="1">
    <location>
        <begin position="51"/>
        <end position="71"/>
    </location>
</feature>
<name>A0A7C5XIP9_9CREN</name>
<feature type="transmembrane region" description="Helical" evidence="1">
    <location>
        <begin position="143"/>
        <end position="169"/>
    </location>
</feature>
<comment type="caution">
    <text evidence="3">The sequence shown here is derived from an EMBL/GenBank/DDBJ whole genome shotgun (WGS) entry which is preliminary data.</text>
</comment>
<dbReference type="InterPro" id="IPR036259">
    <property type="entry name" value="MFS_trans_sf"/>
</dbReference>
<accession>A0A7C5XIP9</accession>
<evidence type="ECO:0000256" key="1">
    <source>
        <dbReference type="SAM" id="Phobius"/>
    </source>
</evidence>
<dbReference type="GO" id="GO:0022857">
    <property type="term" value="F:transmembrane transporter activity"/>
    <property type="evidence" value="ECO:0007669"/>
    <property type="project" value="InterPro"/>
</dbReference>
<keyword evidence="1" id="KW-1133">Transmembrane helix</keyword>
<feature type="transmembrane region" description="Helical" evidence="1">
    <location>
        <begin position="21"/>
        <end position="39"/>
    </location>
</feature>
<feature type="transmembrane region" description="Helical" evidence="1">
    <location>
        <begin position="108"/>
        <end position="131"/>
    </location>
</feature>
<dbReference type="Gene3D" id="1.20.1250.20">
    <property type="entry name" value="MFS general substrate transporter like domains"/>
    <property type="match status" value="1"/>
</dbReference>
<proteinExistence type="predicted"/>
<dbReference type="PANTHER" id="PTHR23526">
    <property type="entry name" value="INTEGRAL MEMBRANE TRANSPORT PROTEIN-RELATED"/>
    <property type="match status" value="1"/>
</dbReference>
<protein>
    <submittedName>
        <fullName evidence="3">MFS transporter</fullName>
    </submittedName>
</protein>
<keyword evidence="1" id="KW-0812">Transmembrane</keyword>
<evidence type="ECO:0000259" key="2">
    <source>
        <dbReference type="PROSITE" id="PS50850"/>
    </source>
</evidence>
<feature type="transmembrane region" description="Helical" evidence="1">
    <location>
        <begin position="181"/>
        <end position="199"/>
    </location>
</feature>
<dbReference type="InterPro" id="IPR020846">
    <property type="entry name" value="MFS_dom"/>
</dbReference>
<dbReference type="InterPro" id="IPR011701">
    <property type="entry name" value="MFS"/>
</dbReference>
<dbReference type="Pfam" id="PF07690">
    <property type="entry name" value="MFS_1"/>
    <property type="match status" value="1"/>
</dbReference>
<feature type="transmembrane region" description="Helical" evidence="1">
    <location>
        <begin position="83"/>
        <end position="102"/>
    </location>
</feature>
<evidence type="ECO:0000313" key="3">
    <source>
        <dbReference type="EMBL" id="HHP82621.1"/>
    </source>
</evidence>
<sequence>MFIIYFKGISIAMNNPRFKTFVLINTFYNFALSIAWPLFPISQVKVLKMAPYQVVILSIVSNTTITIGQYIAGRYIPRHRYRLYTLLNRFGVIAVPLVYAFASNAMHLYILGVHTGLISGIANIIFALYIVDCANRCDRATYIGVYGTLTGMASFIGSFIEGLISSIIIENMGIIEGLKTMYLIAAFARFLMALIVFKVKEFIL</sequence>
<feature type="domain" description="Major facilitator superfamily (MFS) profile" evidence="2">
    <location>
        <begin position="1"/>
        <end position="204"/>
    </location>
</feature>
<dbReference type="InterPro" id="IPR052528">
    <property type="entry name" value="Sugar_transport-like"/>
</dbReference>